<dbReference type="PANTHER" id="PTHR45589:SF1">
    <property type="entry name" value="WD REPEAT DOMAIN 62, ISOFORM G"/>
    <property type="match status" value="1"/>
</dbReference>
<feature type="region of interest" description="Disordered" evidence="2">
    <location>
        <begin position="884"/>
        <end position="926"/>
    </location>
</feature>
<feature type="compositionally biased region" description="Low complexity" evidence="2">
    <location>
        <begin position="997"/>
        <end position="1009"/>
    </location>
</feature>
<dbReference type="InterPro" id="IPR052779">
    <property type="entry name" value="WDR62"/>
</dbReference>
<evidence type="ECO:0000313" key="3">
    <source>
        <dbReference type="EMBL" id="KAG2173149.1"/>
    </source>
</evidence>
<feature type="region of interest" description="Disordered" evidence="2">
    <location>
        <begin position="1"/>
        <end position="50"/>
    </location>
</feature>
<feature type="compositionally biased region" description="Acidic residues" evidence="2">
    <location>
        <begin position="1190"/>
        <end position="1206"/>
    </location>
</feature>
<dbReference type="InterPro" id="IPR036322">
    <property type="entry name" value="WD40_repeat_dom_sf"/>
</dbReference>
<dbReference type="InterPro" id="IPR001680">
    <property type="entry name" value="WD40_rpt"/>
</dbReference>
<evidence type="ECO:0000256" key="1">
    <source>
        <dbReference type="PROSITE-ProRule" id="PRU00221"/>
    </source>
</evidence>
<dbReference type="SUPFAM" id="SSF50978">
    <property type="entry name" value="WD40 repeat-like"/>
    <property type="match status" value="2"/>
</dbReference>
<feature type="compositionally biased region" description="Basic and acidic residues" evidence="2">
    <location>
        <begin position="1045"/>
        <end position="1058"/>
    </location>
</feature>
<gene>
    <name evidence="3" type="ORF">INT43_004522</name>
</gene>
<keyword evidence="4" id="KW-1185">Reference proteome</keyword>
<evidence type="ECO:0000256" key="2">
    <source>
        <dbReference type="SAM" id="MobiDB-lite"/>
    </source>
</evidence>
<feature type="region of interest" description="Disordered" evidence="2">
    <location>
        <begin position="968"/>
        <end position="1107"/>
    </location>
</feature>
<feature type="compositionally biased region" description="Polar residues" evidence="2">
    <location>
        <begin position="1020"/>
        <end position="1038"/>
    </location>
</feature>
<dbReference type="Gene3D" id="2.130.10.10">
    <property type="entry name" value="YVTN repeat-like/Quinoprotein amine dehydrogenase"/>
    <property type="match status" value="3"/>
</dbReference>
<dbReference type="SMART" id="SM00320">
    <property type="entry name" value="WD40"/>
    <property type="match status" value="10"/>
</dbReference>
<feature type="region of interest" description="Disordered" evidence="2">
    <location>
        <begin position="1367"/>
        <end position="1399"/>
    </location>
</feature>
<name>A0A8H7PGC4_MORIS</name>
<organism evidence="3 4">
    <name type="scientific">Mortierella isabellina</name>
    <name type="common">Filamentous fungus</name>
    <name type="synonym">Umbelopsis isabellina</name>
    <dbReference type="NCBI Taxonomy" id="91625"/>
    <lineage>
        <taxon>Eukaryota</taxon>
        <taxon>Fungi</taxon>
        <taxon>Fungi incertae sedis</taxon>
        <taxon>Mucoromycota</taxon>
        <taxon>Mucoromycotina</taxon>
        <taxon>Umbelopsidomycetes</taxon>
        <taxon>Umbelopsidales</taxon>
        <taxon>Umbelopsidaceae</taxon>
        <taxon>Umbelopsis</taxon>
    </lineage>
</organism>
<reference evidence="3" key="1">
    <citation type="submission" date="2020-12" db="EMBL/GenBank/DDBJ databases">
        <title>Metabolic potential, ecology and presence of endohyphal bacteria is reflected in genomic diversity of Mucoromycotina.</title>
        <authorList>
            <person name="Muszewska A."/>
            <person name="Okrasinska A."/>
            <person name="Steczkiewicz K."/>
            <person name="Drgas O."/>
            <person name="Orlowska M."/>
            <person name="Perlinska-Lenart U."/>
            <person name="Aleksandrzak-Piekarczyk T."/>
            <person name="Szatraj K."/>
            <person name="Zielenkiewicz U."/>
            <person name="Pilsyk S."/>
            <person name="Malc E."/>
            <person name="Mieczkowski P."/>
            <person name="Kruszewska J.S."/>
            <person name="Biernat P."/>
            <person name="Pawlowska J."/>
        </authorList>
    </citation>
    <scope>NUCLEOTIDE SEQUENCE</scope>
    <source>
        <strain evidence="3">WA0000067209</strain>
    </source>
</reference>
<dbReference type="Proteomes" id="UP000654370">
    <property type="component" value="Unassembled WGS sequence"/>
</dbReference>
<feature type="region of interest" description="Disordered" evidence="2">
    <location>
        <begin position="1269"/>
        <end position="1292"/>
    </location>
</feature>
<keyword evidence="1" id="KW-0853">WD repeat</keyword>
<dbReference type="EMBL" id="JAEPQZ010000015">
    <property type="protein sequence ID" value="KAG2173149.1"/>
    <property type="molecule type" value="Genomic_DNA"/>
</dbReference>
<feature type="region of interest" description="Disordered" evidence="2">
    <location>
        <begin position="1135"/>
        <end position="1159"/>
    </location>
</feature>
<proteinExistence type="predicted"/>
<evidence type="ECO:0008006" key="5">
    <source>
        <dbReference type="Google" id="ProtNLM"/>
    </source>
</evidence>
<dbReference type="Pfam" id="PF00400">
    <property type="entry name" value="WD40"/>
    <property type="match status" value="6"/>
</dbReference>
<sequence length="1494" mass="163645">MEKFPVNSGTNPPPASQSVYAPPKHITPPKLQLNPMQNNSGPHVTRRKRKEANEIPMLKLERIIGLTSSTNNMVATDPTSEQIAYAAGAVVVIYNYRRNKQVGFLYPPASVTNAVPGSNNVPAATNPVPNLPAWSLNAHPSAAEWASPSALGTDMNYGKQINDEDTGKKRTSAGTRPKTISCLAFSSDGNFLAAGEVGHQPRIFVWNVKQQSLVCVLKGHKFGIVSVAFSSNMRHLASVGFQHDGYLNVWNWRKGIKVASNRVTSRVNAMSFSKNGSHFITAGLRHIKFWNLNSTAGKQAQGQNNFQQGETQVLDGRSGLLGTLRNNNFVDVICDPDDSQISYLLSETGLLCMFKDGRILDKWVDLQVRMACSLHVCAKYVICACDNGIVRLFEPRTLRYCGMLPRPNPLGVDLSSFVNVQQLDTIKETATYPDTLAIKFDSTSNKVTCIYSDRSLIIWDVKHLQRIAIYRSFISHSECVWGTQMYPQQRTKETKINGNLPPYTFATHSADGTVRFWNIDNALPASDSTLSPTLTSPVSSSPTSYPSLVSPPLSLIASPSMKTSLPSPDQNIHRNIFSKELIKMLYLDPDAMEFAKVDKSIDMPDLPEHGIRALKISSDGKLMATGDRRGNLRVLQIVDWKEITYLEAHDSEILTIDFSTSASTRESPGLIASASRDRLIHVFDIQKDFKLLQTMDDHSSSITAVKFSMNGNTLVSCSADKSVIFRSKTPQQTVYNSYHNHSGRATVFNMELDVHDKYIAMVTGERRLNLLSLESGKLFRSCKPETTEEDAIGMTIENSGGSLIDVDLDPISGTFAVTAGSDKCVRLFDLNTGVCIYKVAAHAELVTSVKFLEGPNGIMRVVSTSSDGSIFVWRLDIEISKKMSQRAKDRTDRAKQSKPDIVVERAKPNIQPVPQLSKPLPRLRRTSAVPMAKTNDPVRAERKSFSHTSKAEAKYDDIYNKLERVSTKPYNDAPASPIPMNRARGRLSTPATRDPKSVVSSASTSRLSLMDMAGNGATSGGATDSVNQAPMRPASNSPRLRHRVSHDVLLQDRQDRKGTLPPSGETAGSVPPRQSFSNAHRTIAHRRSNSSVRLGSHDATDLLSGSGSTSMPDLHAIAEGAAGKYPAVLTAEPDSLCDSDTEKDSIDDNANDACTSVDGDDETLEEESMIFLAPFNDSTIPKPFQVEAADQDNFNDGDDNKDDDATDASAPTEESHADDSDSSSEDNSDDVLVESIAMRNPPPMSTLRKNSLKRSGRMSLRSIVQSFNSLKPVHEPAPSPTTPRSESLTGLKRKMEQAKKRLSFSTRYLSNRGPQDGISDTLRDVPSVKDLSMFIAPLENESPSGKIVRDNSFQKLILTPEELAEINSSSAHHPNSKKSPIPSETAPAQSVKQVAQDPVDHEQMLSTMTAVTDGLHLLVTACQSPEHMQTIGAEAKDHLTTSLLQSQESISAILKMLGHEQPQTVSTSSDTTALLSQYSDMLIQMVENKLNSKQ</sequence>
<dbReference type="InterPro" id="IPR015943">
    <property type="entry name" value="WD40/YVTN_repeat-like_dom_sf"/>
</dbReference>
<dbReference type="PROSITE" id="PS50082">
    <property type="entry name" value="WD_REPEATS_2"/>
    <property type="match status" value="1"/>
</dbReference>
<feature type="repeat" description="WD" evidence="1">
    <location>
        <begin position="695"/>
        <end position="723"/>
    </location>
</feature>
<feature type="compositionally biased region" description="Acidic residues" evidence="2">
    <location>
        <begin position="1220"/>
        <end position="1232"/>
    </location>
</feature>
<accession>A0A8H7PGC4</accession>
<feature type="region of interest" description="Disordered" evidence="2">
    <location>
        <begin position="1190"/>
        <end position="1255"/>
    </location>
</feature>
<feature type="compositionally biased region" description="Basic and acidic residues" evidence="2">
    <location>
        <begin position="884"/>
        <end position="907"/>
    </location>
</feature>
<evidence type="ECO:0000313" key="4">
    <source>
        <dbReference type="Proteomes" id="UP000654370"/>
    </source>
</evidence>
<dbReference type="PANTHER" id="PTHR45589">
    <property type="entry name" value="WD REPEAT DOMAIN 62, ISOFORM G"/>
    <property type="match status" value="1"/>
</dbReference>
<comment type="caution">
    <text evidence="3">The sequence shown here is derived from an EMBL/GenBank/DDBJ whole genome shotgun (WGS) entry which is preliminary data.</text>
</comment>
<dbReference type="OrthoDB" id="6252103at2759"/>
<protein>
    <recommendedName>
        <fullName evidence="5">Mitogen-activated protein kinase-binding protein 1</fullName>
    </recommendedName>
</protein>